<feature type="domain" description="EamA" evidence="1">
    <location>
        <begin position="168"/>
        <end position="305"/>
    </location>
</feature>
<accession>A0A1U7DLX5</accession>
<dbReference type="InterPro" id="IPR000620">
    <property type="entry name" value="EamA_dom"/>
</dbReference>
<dbReference type="EMBL" id="CP019124">
    <property type="protein sequence ID" value="APX91027.1"/>
    <property type="molecule type" value="Genomic_DNA"/>
</dbReference>
<name>A0A1U7DLX5_9RHOB</name>
<dbReference type="GO" id="GO:0016020">
    <property type="term" value="C:membrane"/>
    <property type="evidence" value="ECO:0007669"/>
    <property type="project" value="InterPro"/>
</dbReference>
<dbReference type="AlphaFoldDB" id="A0A1U7DLX5"/>
<gene>
    <name evidence="2" type="ORF">BV394_07030</name>
</gene>
<reference evidence="2 3" key="1">
    <citation type="submission" date="2017-01" db="EMBL/GenBank/DDBJ databases">
        <title>Genomic analysis of Xuhuaishuia manganoxidans DY6-4.</title>
        <authorList>
            <person name="Wang X."/>
        </authorList>
    </citation>
    <scope>NUCLEOTIDE SEQUENCE [LARGE SCALE GENOMIC DNA]</scope>
    <source>
        <strain evidence="2 3">DY6-4</strain>
    </source>
</reference>
<proteinExistence type="predicted"/>
<dbReference type="OrthoDB" id="7849325at2"/>
<dbReference type="Pfam" id="PF00892">
    <property type="entry name" value="EamA"/>
    <property type="match status" value="2"/>
</dbReference>
<dbReference type="InterPro" id="IPR037185">
    <property type="entry name" value="EmrE-like"/>
</dbReference>
<sequence>MALASACSFSGSNLAISRTTASGGDKGVMFSVLVTLGFSGVLWWIAGSGAGIFQSLSAQEVTGILWFAIAGISAMVFGRTLLYQSVRRLGVLRASAVKRLNPFFSVLLAALILHETITGPDMAGIVLIAIGFGLLIYERMSHAAPIAQASTGAGGGPAAVATRLPAAAYVVGVLAALSYAFAYVTRKIGLGYLPDPALGTFISAATGLVVFCLLGLFSSRHRANLAGIFRHLDRWIVLSAVLVSSGQILLFAALAYESVSTVVMIASLEVFVSMFLSVVVFRLELRPGLPVILSAVFATMGVVLVAGG</sequence>
<feature type="domain" description="EamA" evidence="1">
    <location>
        <begin position="25"/>
        <end position="136"/>
    </location>
</feature>
<evidence type="ECO:0000259" key="1">
    <source>
        <dbReference type="Pfam" id="PF00892"/>
    </source>
</evidence>
<dbReference type="Proteomes" id="UP000187266">
    <property type="component" value="Chromosome"/>
</dbReference>
<evidence type="ECO:0000313" key="2">
    <source>
        <dbReference type="EMBL" id="APX91027.1"/>
    </source>
</evidence>
<protein>
    <recommendedName>
        <fullName evidence="1">EamA domain-containing protein</fullName>
    </recommendedName>
</protein>
<organism evidence="2 3">
    <name type="scientific">Brevirhabdus pacifica</name>
    <dbReference type="NCBI Taxonomy" id="1267768"/>
    <lineage>
        <taxon>Bacteria</taxon>
        <taxon>Pseudomonadati</taxon>
        <taxon>Pseudomonadota</taxon>
        <taxon>Alphaproteobacteria</taxon>
        <taxon>Rhodobacterales</taxon>
        <taxon>Paracoccaceae</taxon>
        <taxon>Brevirhabdus</taxon>
    </lineage>
</organism>
<evidence type="ECO:0000313" key="3">
    <source>
        <dbReference type="Proteomes" id="UP000187266"/>
    </source>
</evidence>
<dbReference type="Gene3D" id="1.10.3730.20">
    <property type="match status" value="1"/>
</dbReference>
<dbReference type="PANTHER" id="PTHR22911">
    <property type="entry name" value="ACYL-MALONYL CONDENSING ENZYME-RELATED"/>
    <property type="match status" value="1"/>
</dbReference>
<keyword evidence="3" id="KW-1185">Reference proteome</keyword>
<dbReference type="SUPFAM" id="SSF103481">
    <property type="entry name" value="Multidrug resistance efflux transporter EmrE"/>
    <property type="match status" value="1"/>
</dbReference>